<accession>A0A1V3L360</accession>
<evidence type="ECO:0000313" key="2">
    <source>
        <dbReference type="Proteomes" id="UP000188573"/>
    </source>
</evidence>
<dbReference type="AlphaFoldDB" id="A0A1V3L360"/>
<gene>
    <name evidence="1" type="ORF">BKG92_00585</name>
</gene>
<protein>
    <recommendedName>
        <fullName evidence="3">Bacterial EndoU nuclease domain-containing protein</fullName>
    </recommendedName>
</protein>
<dbReference type="Proteomes" id="UP000188573">
    <property type="component" value="Unassembled WGS sequence"/>
</dbReference>
<dbReference type="Gene3D" id="2.160.20.10">
    <property type="entry name" value="Single-stranded right-handed beta-helix, Pectin lyase-like"/>
    <property type="match status" value="1"/>
</dbReference>
<keyword evidence="2" id="KW-1185">Reference proteome</keyword>
<evidence type="ECO:0000313" key="1">
    <source>
        <dbReference type="EMBL" id="OOF84404.1"/>
    </source>
</evidence>
<evidence type="ECO:0008006" key="3">
    <source>
        <dbReference type="Google" id="ProtNLM"/>
    </source>
</evidence>
<reference evidence="1 2" key="1">
    <citation type="submission" date="2016-10" db="EMBL/GenBank/DDBJ databases">
        <title>Rodentibacter gen. nov. and new species.</title>
        <authorList>
            <person name="Christensen H."/>
        </authorList>
    </citation>
    <scope>NUCLEOTIDE SEQUENCE [LARGE SCALE GENOMIC DNA]</scope>
    <source>
        <strain evidence="1 2">Ac81</strain>
    </source>
</reference>
<dbReference type="InterPro" id="IPR012334">
    <property type="entry name" value="Pectin_lyas_fold"/>
</dbReference>
<comment type="caution">
    <text evidence="1">The sequence shown here is derived from an EMBL/GenBank/DDBJ whole genome shotgun (WGS) entry which is preliminary data.</text>
</comment>
<name>A0A1V3L360_9PAST</name>
<organism evidence="1 2">
    <name type="scientific">Rodentibacter ratti</name>
    <dbReference type="NCBI Taxonomy" id="1906745"/>
    <lineage>
        <taxon>Bacteria</taxon>
        <taxon>Pseudomonadati</taxon>
        <taxon>Pseudomonadota</taxon>
        <taxon>Gammaproteobacteria</taxon>
        <taxon>Pasteurellales</taxon>
        <taxon>Pasteurellaceae</taxon>
        <taxon>Rodentibacter</taxon>
    </lineage>
</organism>
<sequence>MQGNSYLARGEAKVILNEVNSSDPSVLNRVKYEVDSAYKNRTEFINKEGRSMWRGKTISGVDVQGYLEPKTTVYPIMKIGE</sequence>
<proteinExistence type="predicted"/>
<dbReference type="EMBL" id="MLAG01000001">
    <property type="protein sequence ID" value="OOF84404.1"/>
    <property type="molecule type" value="Genomic_DNA"/>
</dbReference>